<proteinExistence type="predicted"/>
<evidence type="ECO:0000313" key="3">
    <source>
        <dbReference type="Proteomes" id="UP001211907"/>
    </source>
</evidence>
<evidence type="ECO:0000313" key="2">
    <source>
        <dbReference type="EMBL" id="KAJ3077893.1"/>
    </source>
</evidence>
<feature type="domain" description="Bacteriophage/plasmid primase P4 C-terminal" evidence="1">
    <location>
        <begin position="158"/>
        <end position="258"/>
    </location>
</feature>
<sequence length="260" mass="30225">RTKLTKLETLSSETLLNFILEKYNIQRKQVRLSDQQCINGSFIIPIETDRCPFKGKVSPNNPKHSGNHRQRIVINMKGSSQRCYSTKLKECRGEHNFIQFVNLPPAIQSIIQNENSTERKLNEDTVENIFPDDPELNQLIFKSFTTNACDITDVIVHLGKDCIAFSENREWWGWDSEENKYAQEWYREDGEDDDDNPCKTLDAIIRKLGDKSLSTVLDHATHEFALLHKNFEQKLDLNPFIIAFTNGVYDLQKREFRAGR</sequence>
<name>A0AAD5X5J1_9FUNG</name>
<dbReference type="AlphaFoldDB" id="A0AAD5X5J1"/>
<dbReference type="Proteomes" id="UP001211907">
    <property type="component" value="Unassembled WGS sequence"/>
</dbReference>
<feature type="non-terminal residue" evidence="2">
    <location>
        <position position="1"/>
    </location>
</feature>
<comment type="caution">
    <text evidence="2">The sequence shown here is derived from an EMBL/GenBank/DDBJ whole genome shotgun (WGS) entry which is preliminary data.</text>
</comment>
<dbReference type="Pfam" id="PF08706">
    <property type="entry name" value="D5_N"/>
    <property type="match status" value="1"/>
</dbReference>
<feature type="non-terminal residue" evidence="2">
    <location>
        <position position="260"/>
    </location>
</feature>
<reference evidence="2" key="1">
    <citation type="submission" date="2020-05" db="EMBL/GenBank/DDBJ databases">
        <title>Phylogenomic resolution of chytrid fungi.</title>
        <authorList>
            <person name="Stajich J.E."/>
            <person name="Amses K."/>
            <person name="Simmons R."/>
            <person name="Seto K."/>
            <person name="Myers J."/>
            <person name="Bonds A."/>
            <person name="Quandt C.A."/>
            <person name="Barry K."/>
            <person name="Liu P."/>
            <person name="Grigoriev I."/>
            <person name="Longcore J.E."/>
            <person name="James T.Y."/>
        </authorList>
    </citation>
    <scope>NUCLEOTIDE SEQUENCE</scope>
    <source>
        <strain evidence="2">JEL0513</strain>
    </source>
</reference>
<accession>A0AAD5X5J1</accession>
<gene>
    <name evidence="2" type="ORF">HK100_010882</name>
</gene>
<keyword evidence="3" id="KW-1185">Reference proteome</keyword>
<protein>
    <recommendedName>
        <fullName evidence="1">Bacteriophage/plasmid primase P4 C-terminal domain-containing protein</fullName>
    </recommendedName>
</protein>
<evidence type="ECO:0000259" key="1">
    <source>
        <dbReference type="Pfam" id="PF08706"/>
    </source>
</evidence>
<dbReference type="EMBL" id="JADGJH010006193">
    <property type="protein sequence ID" value="KAJ3077893.1"/>
    <property type="molecule type" value="Genomic_DNA"/>
</dbReference>
<dbReference type="InterPro" id="IPR014818">
    <property type="entry name" value="Phage/plasmid_primase_P4_C"/>
</dbReference>
<organism evidence="2 3">
    <name type="scientific">Physocladia obscura</name>
    <dbReference type="NCBI Taxonomy" id="109957"/>
    <lineage>
        <taxon>Eukaryota</taxon>
        <taxon>Fungi</taxon>
        <taxon>Fungi incertae sedis</taxon>
        <taxon>Chytridiomycota</taxon>
        <taxon>Chytridiomycota incertae sedis</taxon>
        <taxon>Chytridiomycetes</taxon>
        <taxon>Chytridiales</taxon>
        <taxon>Chytriomycetaceae</taxon>
        <taxon>Physocladia</taxon>
    </lineage>
</organism>